<keyword evidence="2" id="KW-0805">Transcription regulation</keyword>
<dbReference type="InterPro" id="IPR005119">
    <property type="entry name" value="LysR_subst-bd"/>
</dbReference>
<evidence type="ECO:0000256" key="2">
    <source>
        <dbReference type="ARBA" id="ARBA00023015"/>
    </source>
</evidence>
<dbReference type="FunFam" id="1.10.10.10:FF:000001">
    <property type="entry name" value="LysR family transcriptional regulator"/>
    <property type="match status" value="1"/>
</dbReference>
<dbReference type="SUPFAM" id="SSF46785">
    <property type="entry name" value="Winged helix' DNA-binding domain"/>
    <property type="match status" value="1"/>
</dbReference>
<keyword evidence="7" id="KW-1185">Reference proteome</keyword>
<dbReference type="Gene3D" id="3.40.190.290">
    <property type="match status" value="1"/>
</dbReference>
<organism evidence="6 7">
    <name type="scientific">Pseudolabrys taiwanensis</name>
    <dbReference type="NCBI Taxonomy" id="331696"/>
    <lineage>
        <taxon>Bacteria</taxon>
        <taxon>Pseudomonadati</taxon>
        <taxon>Pseudomonadota</taxon>
        <taxon>Alphaproteobacteria</taxon>
        <taxon>Hyphomicrobiales</taxon>
        <taxon>Xanthobacteraceae</taxon>
        <taxon>Pseudolabrys</taxon>
    </lineage>
</organism>
<evidence type="ECO:0000256" key="4">
    <source>
        <dbReference type="ARBA" id="ARBA00023163"/>
    </source>
</evidence>
<dbReference type="KEGG" id="ptaw:DW352_20430"/>
<feature type="domain" description="HTH lysR-type" evidence="5">
    <location>
        <begin position="1"/>
        <end position="58"/>
    </location>
</feature>
<name>A0A346A0I6_9HYPH</name>
<protein>
    <submittedName>
        <fullName evidence="6">LysR family transcriptional regulator</fullName>
    </submittedName>
</protein>
<dbReference type="GO" id="GO:0003677">
    <property type="term" value="F:DNA binding"/>
    <property type="evidence" value="ECO:0007669"/>
    <property type="project" value="UniProtKB-KW"/>
</dbReference>
<proteinExistence type="inferred from homology"/>
<dbReference type="Proteomes" id="UP000254889">
    <property type="component" value="Chromosome"/>
</dbReference>
<dbReference type="RefSeq" id="WP_115693062.1">
    <property type="nucleotide sequence ID" value="NZ_CP031417.1"/>
</dbReference>
<evidence type="ECO:0000259" key="5">
    <source>
        <dbReference type="PROSITE" id="PS50931"/>
    </source>
</evidence>
<dbReference type="AlphaFoldDB" id="A0A346A0I6"/>
<dbReference type="PROSITE" id="PS50931">
    <property type="entry name" value="HTH_LYSR"/>
    <property type="match status" value="1"/>
</dbReference>
<evidence type="ECO:0000256" key="1">
    <source>
        <dbReference type="ARBA" id="ARBA00009437"/>
    </source>
</evidence>
<dbReference type="InterPro" id="IPR036390">
    <property type="entry name" value="WH_DNA-bd_sf"/>
</dbReference>
<keyword evidence="3" id="KW-0238">DNA-binding</keyword>
<dbReference type="InterPro" id="IPR000847">
    <property type="entry name" value="LysR_HTH_N"/>
</dbReference>
<dbReference type="CDD" id="cd05466">
    <property type="entry name" value="PBP2_LTTR_substrate"/>
    <property type="match status" value="1"/>
</dbReference>
<dbReference type="Pfam" id="PF03466">
    <property type="entry name" value="LysR_substrate"/>
    <property type="match status" value="1"/>
</dbReference>
<evidence type="ECO:0000313" key="6">
    <source>
        <dbReference type="EMBL" id="AXK82683.1"/>
    </source>
</evidence>
<comment type="similarity">
    <text evidence="1">Belongs to the LysR transcriptional regulatory family.</text>
</comment>
<accession>A0A346A0I6</accession>
<dbReference type="GO" id="GO:0005829">
    <property type="term" value="C:cytosol"/>
    <property type="evidence" value="ECO:0007669"/>
    <property type="project" value="TreeGrafter"/>
</dbReference>
<dbReference type="OrthoDB" id="8479357at2"/>
<sequence>MEFRQIRYALAVAKLRSFTKAAERLNISQSAVSEQVKLLEEEAGFPLFKRGPRGIDVTERGRTFLYEAERIASDLLSLSDTARRLRGALLDTFTIGMGSGTAQIFMPRLFNNLEETMPGARLEIVTAPTKSIFNELHEERIDAGIAIESEPDRVPAGLVFDRLTEVEMALIVHPKHALARSRQPIDIGGLVAEPIIMNELSVGYGQVVLSLFTDLGIRPNILAIVDNIDTMKAIVQSGKGIAIVPRACAANEAALGVLKVMSITPARSVALSLFRRRQPLSRRKEGYLNALRDALKDEPSKAK</sequence>
<gene>
    <name evidence="6" type="ORF">DW352_20430</name>
</gene>
<dbReference type="SUPFAM" id="SSF53850">
    <property type="entry name" value="Periplasmic binding protein-like II"/>
    <property type="match status" value="1"/>
</dbReference>
<evidence type="ECO:0000313" key="7">
    <source>
        <dbReference type="Proteomes" id="UP000254889"/>
    </source>
</evidence>
<keyword evidence="4" id="KW-0804">Transcription</keyword>
<dbReference type="InterPro" id="IPR036388">
    <property type="entry name" value="WH-like_DNA-bd_sf"/>
</dbReference>
<dbReference type="GO" id="GO:0003700">
    <property type="term" value="F:DNA-binding transcription factor activity"/>
    <property type="evidence" value="ECO:0007669"/>
    <property type="project" value="InterPro"/>
</dbReference>
<dbReference type="PRINTS" id="PR00039">
    <property type="entry name" value="HTHLYSR"/>
</dbReference>
<dbReference type="PANTHER" id="PTHR30419">
    <property type="entry name" value="HTH-TYPE TRANSCRIPTIONAL REGULATOR YBHD"/>
    <property type="match status" value="1"/>
</dbReference>
<dbReference type="EMBL" id="CP031417">
    <property type="protein sequence ID" value="AXK82683.1"/>
    <property type="molecule type" value="Genomic_DNA"/>
</dbReference>
<dbReference type="InterPro" id="IPR050950">
    <property type="entry name" value="HTH-type_LysR_regulators"/>
</dbReference>
<dbReference type="PANTHER" id="PTHR30419:SF8">
    <property type="entry name" value="NITROGEN ASSIMILATION TRANSCRIPTIONAL ACTIVATOR-RELATED"/>
    <property type="match status" value="1"/>
</dbReference>
<dbReference type="Pfam" id="PF00126">
    <property type="entry name" value="HTH_1"/>
    <property type="match status" value="1"/>
</dbReference>
<evidence type="ECO:0000256" key="3">
    <source>
        <dbReference type="ARBA" id="ARBA00023125"/>
    </source>
</evidence>
<dbReference type="Gene3D" id="1.10.10.10">
    <property type="entry name" value="Winged helix-like DNA-binding domain superfamily/Winged helix DNA-binding domain"/>
    <property type="match status" value="1"/>
</dbReference>
<reference evidence="6 7" key="1">
    <citation type="submission" date="2018-07" db="EMBL/GenBank/DDBJ databases">
        <authorList>
            <person name="Quirk P.G."/>
            <person name="Krulwich T.A."/>
        </authorList>
    </citation>
    <scope>NUCLEOTIDE SEQUENCE [LARGE SCALE GENOMIC DNA]</scope>
    <source>
        <strain evidence="6 7">CC-BB4</strain>
    </source>
</reference>